<organism evidence="4 5">
    <name type="scientific">Candidatus Marimicrobium litorale</name>
    <dbReference type="NCBI Taxonomy" id="2518991"/>
    <lineage>
        <taxon>Bacteria</taxon>
        <taxon>Pseudomonadati</taxon>
        <taxon>Pseudomonadota</taxon>
        <taxon>Gammaproteobacteria</taxon>
        <taxon>Cellvibrionales</taxon>
        <taxon>Halieaceae</taxon>
        <taxon>Marimicrobium</taxon>
    </lineage>
</organism>
<dbReference type="SMART" id="SM00822">
    <property type="entry name" value="PKS_KR"/>
    <property type="match status" value="1"/>
</dbReference>
<evidence type="ECO:0000256" key="1">
    <source>
        <dbReference type="ARBA" id="ARBA00006484"/>
    </source>
</evidence>
<dbReference type="PROSITE" id="PS00061">
    <property type="entry name" value="ADH_SHORT"/>
    <property type="match status" value="1"/>
</dbReference>
<name>A0ABT3T7F7_9GAMM</name>
<evidence type="ECO:0000256" key="2">
    <source>
        <dbReference type="ARBA" id="ARBA00023002"/>
    </source>
</evidence>
<dbReference type="InterPro" id="IPR002347">
    <property type="entry name" value="SDR_fam"/>
</dbReference>
<evidence type="ECO:0000313" key="4">
    <source>
        <dbReference type="EMBL" id="MCX2977795.1"/>
    </source>
</evidence>
<comment type="caution">
    <text evidence="4">The sequence shown here is derived from an EMBL/GenBank/DDBJ whole genome shotgun (WGS) entry which is preliminary data.</text>
</comment>
<evidence type="ECO:0000259" key="3">
    <source>
        <dbReference type="SMART" id="SM00822"/>
    </source>
</evidence>
<evidence type="ECO:0000313" key="5">
    <source>
        <dbReference type="Proteomes" id="UP001143304"/>
    </source>
</evidence>
<accession>A0ABT3T7F7</accession>
<keyword evidence="5" id="KW-1185">Reference proteome</keyword>
<dbReference type="PRINTS" id="PR00081">
    <property type="entry name" value="GDHRDH"/>
</dbReference>
<feature type="domain" description="Ketoreductase" evidence="3">
    <location>
        <begin position="1"/>
        <end position="181"/>
    </location>
</feature>
<dbReference type="PANTHER" id="PTHR44196:SF1">
    <property type="entry name" value="DEHYDROGENASE_REDUCTASE SDR FAMILY MEMBER 7B"/>
    <property type="match status" value="1"/>
</dbReference>
<dbReference type="Proteomes" id="UP001143304">
    <property type="component" value="Unassembled WGS sequence"/>
</dbReference>
<dbReference type="Pfam" id="PF00106">
    <property type="entry name" value="adh_short"/>
    <property type="match status" value="1"/>
</dbReference>
<dbReference type="InterPro" id="IPR036291">
    <property type="entry name" value="NAD(P)-bd_dom_sf"/>
</dbReference>
<dbReference type="CDD" id="cd05233">
    <property type="entry name" value="SDR_c"/>
    <property type="match status" value="1"/>
</dbReference>
<dbReference type="InterPro" id="IPR020904">
    <property type="entry name" value="Sc_DH/Rdtase_CS"/>
</dbReference>
<sequence>MTYLVVGASSGLGRALAERFASAGNELILVSRDKRDTEALSAHLAILHGVKVSPVTIDLANSPLSYAEIDAALQVHQPLKGVLLPAGANDNDDVVGLNDDKLTYLTRVNYLAPCELLNRYLPLLKDNDGVVIGFGSVATARGRTQNAAYAAAKSALQAYFESLAHSSAQSGLCCQFYILGYLNTNLAFAQDLPFPMAAPDRIANVVYKQRFTNGRRFLPRPWYMVYRIVQLLPWFIYKRLSF</sequence>
<keyword evidence="2" id="KW-0560">Oxidoreductase</keyword>
<reference evidence="4" key="1">
    <citation type="submission" date="2019-02" db="EMBL/GenBank/DDBJ databases">
        <authorList>
            <person name="Li S.-H."/>
        </authorList>
    </citation>
    <scope>NUCLEOTIDE SEQUENCE</scope>
    <source>
        <strain evidence="4">IMCC11814</strain>
    </source>
</reference>
<proteinExistence type="inferred from homology"/>
<comment type="similarity">
    <text evidence="1">Belongs to the short-chain dehydrogenases/reductases (SDR) family.</text>
</comment>
<dbReference type="Gene3D" id="3.40.50.720">
    <property type="entry name" value="NAD(P)-binding Rossmann-like Domain"/>
    <property type="match status" value="1"/>
</dbReference>
<dbReference type="RefSeq" id="WP_279249502.1">
    <property type="nucleotide sequence ID" value="NZ_SHNO01000001.1"/>
</dbReference>
<dbReference type="InterPro" id="IPR057326">
    <property type="entry name" value="KR_dom"/>
</dbReference>
<dbReference type="PANTHER" id="PTHR44196">
    <property type="entry name" value="DEHYDROGENASE/REDUCTASE SDR FAMILY MEMBER 7B"/>
    <property type="match status" value="1"/>
</dbReference>
<gene>
    <name evidence="4" type="ORF">EYC82_10565</name>
</gene>
<dbReference type="SUPFAM" id="SSF51735">
    <property type="entry name" value="NAD(P)-binding Rossmann-fold domains"/>
    <property type="match status" value="1"/>
</dbReference>
<dbReference type="EMBL" id="SHNO01000001">
    <property type="protein sequence ID" value="MCX2977795.1"/>
    <property type="molecule type" value="Genomic_DNA"/>
</dbReference>
<protein>
    <submittedName>
        <fullName evidence="4">SDR family NAD(P)-dependent oxidoreductase</fullName>
    </submittedName>
</protein>